<dbReference type="GO" id="GO:0005634">
    <property type="term" value="C:nucleus"/>
    <property type="evidence" value="ECO:0007669"/>
    <property type="project" value="UniProtKB-SubCell"/>
</dbReference>
<dbReference type="GO" id="GO:0046983">
    <property type="term" value="F:protein dimerization activity"/>
    <property type="evidence" value="ECO:0007669"/>
    <property type="project" value="InterPro"/>
</dbReference>
<name>A0A195BBT5_9HYME</name>
<comment type="subcellular location">
    <subcellularLocation>
        <location evidence="1">Nucleus</location>
    </subcellularLocation>
</comment>
<dbReference type="PANTHER" id="PTHR46117:SF3">
    <property type="entry name" value="FI24210P1"/>
    <property type="match status" value="1"/>
</dbReference>
<accession>A0A195BBT5</accession>
<dbReference type="InterPro" id="IPR036638">
    <property type="entry name" value="HLH_DNA-bd_sf"/>
</dbReference>
<dbReference type="InterPro" id="IPR051732">
    <property type="entry name" value="USF"/>
</dbReference>
<dbReference type="InterPro" id="IPR011598">
    <property type="entry name" value="bHLH_dom"/>
</dbReference>
<dbReference type="GO" id="GO:0000981">
    <property type="term" value="F:DNA-binding transcription factor activity, RNA polymerase II-specific"/>
    <property type="evidence" value="ECO:0007669"/>
    <property type="project" value="TreeGrafter"/>
</dbReference>
<keyword evidence="2" id="KW-0805">Transcription regulation</keyword>
<evidence type="ECO:0000256" key="1">
    <source>
        <dbReference type="ARBA" id="ARBA00004123"/>
    </source>
</evidence>
<evidence type="ECO:0000256" key="3">
    <source>
        <dbReference type="ARBA" id="ARBA00023163"/>
    </source>
</evidence>
<dbReference type="PROSITE" id="PS50888">
    <property type="entry name" value="BHLH"/>
    <property type="match status" value="1"/>
</dbReference>
<dbReference type="Pfam" id="PF00010">
    <property type="entry name" value="HLH"/>
    <property type="match status" value="1"/>
</dbReference>
<protein>
    <submittedName>
        <fullName evidence="6">Upstream stimulatory factor</fullName>
    </submittedName>
</protein>
<dbReference type="GO" id="GO:0000978">
    <property type="term" value="F:RNA polymerase II cis-regulatory region sequence-specific DNA binding"/>
    <property type="evidence" value="ECO:0007669"/>
    <property type="project" value="TreeGrafter"/>
</dbReference>
<evidence type="ECO:0000313" key="6">
    <source>
        <dbReference type="EMBL" id="KYM82003.1"/>
    </source>
</evidence>
<sequence length="294" mass="33194">METNHFDTIDESANENVIGAETVDVVLEEAEIVDCDADEQQDDDIQYHLYAINRRNNTVAYKVMQVSNDNREDNEISIATPVNNTVQVLTAPLNGQLYVLSNSNDIVTTESTKAVVPSVAKLHIEGTQNIITTVKKRDERRRVTHNEVERRRRDKISSWISKLAKLLADCEQYMDEEDTKPNLETLTRCAGDFVFRQQPMITTRTMATATTCYQLGGTRRTASSIAAPCPEIICAIIRTAMSLNTRIITDWATGVLIISRSRNRWKECVSNDVLNMPGRAHLRTSLFVLSHCFN</sequence>
<reference evidence="6 7" key="1">
    <citation type="submission" date="2015-09" db="EMBL/GenBank/DDBJ databases">
        <title>Atta colombica WGS genome.</title>
        <authorList>
            <person name="Nygaard S."/>
            <person name="Hu H."/>
            <person name="Boomsma J."/>
            <person name="Zhang G."/>
        </authorList>
    </citation>
    <scope>NUCLEOTIDE SEQUENCE [LARGE SCALE GENOMIC DNA]</scope>
    <source>
        <strain evidence="6">Treedump-2</strain>
        <tissue evidence="6">Whole body</tissue>
    </source>
</reference>
<dbReference type="Gene3D" id="4.10.280.10">
    <property type="entry name" value="Helix-loop-helix DNA-binding domain"/>
    <property type="match status" value="1"/>
</dbReference>
<feature type="domain" description="BHLH" evidence="5">
    <location>
        <begin position="140"/>
        <end position="197"/>
    </location>
</feature>
<dbReference type="AlphaFoldDB" id="A0A195BBT5"/>
<dbReference type="SUPFAM" id="SSF47459">
    <property type="entry name" value="HLH, helix-loop-helix DNA-binding domain"/>
    <property type="match status" value="1"/>
</dbReference>
<gene>
    <name evidence="6" type="ORF">ALC53_07552</name>
</gene>
<dbReference type="STRING" id="520822.A0A195BBT5"/>
<keyword evidence="3" id="KW-0804">Transcription</keyword>
<evidence type="ECO:0000259" key="5">
    <source>
        <dbReference type="PROSITE" id="PS50888"/>
    </source>
</evidence>
<organism evidence="6 7">
    <name type="scientific">Atta colombica</name>
    <dbReference type="NCBI Taxonomy" id="520822"/>
    <lineage>
        <taxon>Eukaryota</taxon>
        <taxon>Metazoa</taxon>
        <taxon>Ecdysozoa</taxon>
        <taxon>Arthropoda</taxon>
        <taxon>Hexapoda</taxon>
        <taxon>Insecta</taxon>
        <taxon>Pterygota</taxon>
        <taxon>Neoptera</taxon>
        <taxon>Endopterygota</taxon>
        <taxon>Hymenoptera</taxon>
        <taxon>Apocrita</taxon>
        <taxon>Aculeata</taxon>
        <taxon>Formicoidea</taxon>
        <taxon>Formicidae</taxon>
        <taxon>Myrmicinae</taxon>
        <taxon>Atta</taxon>
    </lineage>
</organism>
<proteinExistence type="predicted"/>
<evidence type="ECO:0000256" key="2">
    <source>
        <dbReference type="ARBA" id="ARBA00023015"/>
    </source>
</evidence>
<dbReference type="Proteomes" id="UP000078540">
    <property type="component" value="Unassembled WGS sequence"/>
</dbReference>
<keyword evidence="4" id="KW-0539">Nucleus</keyword>
<evidence type="ECO:0000313" key="7">
    <source>
        <dbReference type="Proteomes" id="UP000078540"/>
    </source>
</evidence>
<dbReference type="EMBL" id="KQ976524">
    <property type="protein sequence ID" value="KYM82003.1"/>
    <property type="molecule type" value="Genomic_DNA"/>
</dbReference>
<dbReference type="PANTHER" id="PTHR46117">
    <property type="entry name" value="FI24210P1"/>
    <property type="match status" value="1"/>
</dbReference>
<keyword evidence="7" id="KW-1185">Reference proteome</keyword>
<evidence type="ECO:0000256" key="4">
    <source>
        <dbReference type="ARBA" id="ARBA00023242"/>
    </source>
</evidence>